<evidence type="ECO:0000256" key="1">
    <source>
        <dbReference type="SAM" id="MobiDB-lite"/>
    </source>
</evidence>
<name>A0A1C7LZ15_GRIFR</name>
<reference evidence="2 3" key="1">
    <citation type="submission" date="2016-03" db="EMBL/GenBank/DDBJ databases">
        <title>Whole genome sequencing of Grifola frondosa 9006-11.</title>
        <authorList>
            <person name="Min B."/>
            <person name="Park H."/>
            <person name="Kim J.-G."/>
            <person name="Cho H."/>
            <person name="Oh Y.-L."/>
            <person name="Kong W.-S."/>
            <person name="Choi I.-G."/>
        </authorList>
    </citation>
    <scope>NUCLEOTIDE SEQUENCE [LARGE SCALE GENOMIC DNA]</scope>
    <source>
        <strain evidence="2 3">9006-11</strain>
    </source>
</reference>
<dbReference type="AlphaFoldDB" id="A0A1C7LZ15"/>
<protein>
    <recommendedName>
        <fullName evidence="4">Sld7 C-terminal domain-containing protein</fullName>
    </recommendedName>
</protein>
<gene>
    <name evidence="2" type="ORF">A0H81_10078</name>
</gene>
<dbReference type="Proteomes" id="UP000092993">
    <property type="component" value="Unassembled WGS sequence"/>
</dbReference>
<organism evidence="2 3">
    <name type="scientific">Grifola frondosa</name>
    <name type="common">Maitake</name>
    <name type="synonym">Polyporus frondosus</name>
    <dbReference type="NCBI Taxonomy" id="5627"/>
    <lineage>
        <taxon>Eukaryota</taxon>
        <taxon>Fungi</taxon>
        <taxon>Dikarya</taxon>
        <taxon>Basidiomycota</taxon>
        <taxon>Agaricomycotina</taxon>
        <taxon>Agaricomycetes</taxon>
        <taxon>Polyporales</taxon>
        <taxon>Grifolaceae</taxon>
        <taxon>Grifola</taxon>
    </lineage>
</organism>
<sequence>MSPNHRLLYRGALSLPDSHMLLDGLSFAVKVGDSSASPSHAPNLLNNPLALALESMRGRPSLHLLGTVRLKDTWIDPSGDVAVNIHPQSFLSRTYFESILCLTPITSSDGRTEHGIRVSLSDSSDPGTSDILIYGQLRFESSVSNLSTQSTSIATPQTLHILAARIFPGPPPVARLPRPDDPTPRRPPLAFGTKRKRELSGPANELDDEIKRSKTSGKGKAVEDEAMVRAREVMLHMPKSGPVLVARMQALGKDVRVGNSRSGAMFKVPRLPARVSSVDGGADVFGAVSQVRDGESSASALFDGVEKENKTAVKRAAVRCLADRGITKRHQEFNDLFQYIYRGTSFALVQSSYVY</sequence>
<evidence type="ECO:0000313" key="3">
    <source>
        <dbReference type="Proteomes" id="UP000092993"/>
    </source>
</evidence>
<comment type="caution">
    <text evidence="2">The sequence shown here is derived from an EMBL/GenBank/DDBJ whole genome shotgun (WGS) entry which is preliminary data.</text>
</comment>
<feature type="region of interest" description="Disordered" evidence="1">
    <location>
        <begin position="170"/>
        <end position="206"/>
    </location>
</feature>
<evidence type="ECO:0008006" key="4">
    <source>
        <dbReference type="Google" id="ProtNLM"/>
    </source>
</evidence>
<accession>A0A1C7LZ15</accession>
<evidence type="ECO:0000313" key="2">
    <source>
        <dbReference type="EMBL" id="OBZ69718.1"/>
    </source>
</evidence>
<dbReference type="EMBL" id="LUGG01000015">
    <property type="protein sequence ID" value="OBZ69718.1"/>
    <property type="molecule type" value="Genomic_DNA"/>
</dbReference>
<proteinExistence type="predicted"/>
<dbReference type="OMA" id="KDTWIDP"/>
<keyword evidence="3" id="KW-1185">Reference proteome</keyword>
<dbReference type="OrthoDB" id="5599874at2759"/>